<evidence type="ECO:0000313" key="2">
    <source>
        <dbReference type="EMBL" id="RBQ18428.1"/>
    </source>
</evidence>
<accession>A0A366LWU1</accession>
<keyword evidence="3" id="KW-1185">Reference proteome</keyword>
<sequence>MTPSVWLASARRCNAVFLGAPITRLLADGPARVRRQESVQITLQLRSGLGSGPKVAAKGGYVPADTGAPVFTTVREQQQTKHDDPFANGGMRGSHPWRDPVTT</sequence>
<organism evidence="2 3">
    <name type="scientific">Spongiactinospora rosea</name>
    <dbReference type="NCBI Taxonomy" id="2248750"/>
    <lineage>
        <taxon>Bacteria</taxon>
        <taxon>Bacillati</taxon>
        <taxon>Actinomycetota</taxon>
        <taxon>Actinomycetes</taxon>
        <taxon>Streptosporangiales</taxon>
        <taxon>Streptosporangiaceae</taxon>
        <taxon>Spongiactinospora</taxon>
    </lineage>
</organism>
<evidence type="ECO:0000313" key="3">
    <source>
        <dbReference type="Proteomes" id="UP000253303"/>
    </source>
</evidence>
<reference evidence="2 3" key="1">
    <citation type="submission" date="2018-06" db="EMBL/GenBank/DDBJ databases">
        <title>Sphaerisporangium craniellae sp. nov., isolated from a marine sponge in the South China Sea.</title>
        <authorList>
            <person name="Li L."/>
        </authorList>
    </citation>
    <scope>NUCLEOTIDE SEQUENCE [LARGE SCALE GENOMIC DNA]</scope>
    <source>
        <strain evidence="2 3">LHW63015</strain>
    </source>
</reference>
<protein>
    <submittedName>
        <fullName evidence="2">Uncharacterized protein</fullName>
    </submittedName>
</protein>
<gene>
    <name evidence="2" type="ORF">DP939_18070</name>
</gene>
<dbReference type="RefSeq" id="WP_113981903.1">
    <property type="nucleotide sequence ID" value="NZ_QMEY01000007.1"/>
</dbReference>
<proteinExistence type="predicted"/>
<feature type="region of interest" description="Disordered" evidence="1">
    <location>
        <begin position="78"/>
        <end position="103"/>
    </location>
</feature>
<comment type="caution">
    <text evidence="2">The sequence shown here is derived from an EMBL/GenBank/DDBJ whole genome shotgun (WGS) entry which is preliminary data.</text>
</comment>
<evidence type="ECO:0000256" key="1">
    <source>
        <dbReference type="SAM" id="MobiDB-lite"/>
    </source>
</evidence>
<dbReference type="AlphaFoldDB" id="A0A366LWU1"/>
<dbReference type="EMBL" id="QMEY01000007">
    <property type="protein sequence ID" value="RBQ18428.1"/>
    <property type="molecule type" value="Genomic_DNA"/>
</dbReference>
<name>A0A366LWU1_9ACTN</name>
<dbReference type="OrthoDB" id="3537019at2"/>
<dbReference type="Proteomes" id="UP000253303">
    <property type="component" value="Unassembled WGS sequence"/>
</dbReference>